<dbReference type="Gene3D" id="2.60.40.10">
    <property type="entry name" value="Immunoglobulins"/>
    <property type="match status" value="1"/>
</dbReference>
<keyword evidence="5" id="KW-1185">Reference proteome</keyword>
<dbReference type="PROSITE" id="PS50853">
    <property type="entry name" value="FN3"/>
    <property type="match status" value="1"/>
</dbReference>
<dbReference type="InterPro" id="IPR013320">
    <property type="entry name" value="ConA-like_dom_sf"/>
</dbReference>
<accession>A0A3B3UQN7</accession>
<feature type="domain" description="Fibronectin type-III" evidence="3">
    <location>
        <begin position="212"/>
        <end position="299"/>
    </location>
</feature>
<dbReference type="InterPro" id="IPR013783">
    <property type="entry name" value="Ig-like_fold"/>
</dbReference>
<dbReference type="InterPro" id="IPR003879">
    <property type="entry name" value="Butyrophylin_SPRY"/>
</dbReference>
<evidence type="ECO:0000313" key="4">
    <source>
        <dbReference type="Ensembl" id="ENSPLAP00000015690.1"/>
    </source>
</evidence>
<dbReference type="Proteomes" id="UP000261500">
    <property type="component" value="Unplaced"/>
</dbReference>
<reference evidence="4" key="1">
    <citation type="submission" date="2025-08" db="UniProtKB">
        <authorList>
            <consortium name="Ensembl"/>
        </authorList>
    </citation>
    <scope>IDENTIFICATION</scope>
</reference>
<dbReference type="PRINTS" id="PR01407">
    <property type="entry name" value="BUTYPHLNCDUF"/>
</dbReference>
<dbReference type="Pfam" id="PF00041">
    <property type="entry name" value="fn3"/>
    <property type="match status" value="1"/>
</dbReference>
<dbReference type="PROSITE" id="PS50188">
    <property type="entry name" value="B302_SPRY"/>
    <property type="match status" value="1"/>
</dbReference>
<dbReference type="InterPro" id="IPR036116">
    <property type="entry name" value="FN3_sf"/>
</dbReference>
<feature type="domain" description="B30.2/SPRY" evidence="2">
    <location>
        <begin position="281"/>
        <end position="479"/>
    </location>
</feature>
<dbReference type="InterPro" id="IPR003877">
    <property type="entry name" value="SPRY_dom"/>
</dbReference>
<evidence type="ECO:0000259" key="3">
    <source>
        <dbReference type="PROSITE" id="PS50853"/>
    </source>
</evidence>
<dbReference type="GeneTree" id="ENSGT00940000158441"/>
<dbReference type="SUPFAM" id="SSF49899">
    <property type="entry name" value="Concanavalin A-like lectins/glucanases"/>
    <property type="match status" value="1"/>
</dbReference>
<dbReference type="PANTHER" id="PTHR24099:SF6">
    <property type="entry name" value="FIBRONECTIN TYPE III AND SPRY DOMAIN-CONTAINING PROTEIN 2"/>
    <property type="match status" value="1"/>
</dbReference>
<reference evidence="4" key="2">
    <citation type="submission" date="2025-09" db="UniProtKB">
        <authorList>
            <consortium name="Ensembl"/>
        </authorList>
    </citation>
    <scope>IDENTIFICATION</scope>
</reference>
<protein>
    <submittedName>
        <fullName evidence="4">Fibronectin type III and SPRY domain containing 2</fullName>
    </submittedName>
</protein>
<dbReference type="Gene3D" id="2.60.120.920">
    <property type="match status" value="1"/>
</dbReference>
<evidence type="ECO:0000256" key="1">
    <source>
        <dbReference type="ARBA" id="ARBA00023054"/>
    </source>
</evidence>
<proteinExistence type="predicted"/>
<dbReference type="Ensembl" id="ENSPLAT00000024420.1">
    <property type="protein sequence ID" value="ENSPLAP00000015690.1"/>
    <property type="gene ID" value="ENSPLAG00000019746.1"/>
</dbReference>
<dbReference type="SUPFAM" id="SSF49265">
    <property type="entry name" value="Fibronectin type III"/>
    <property type="match status" value="1"/>
</dbReference>
<dbReference type="AlphaFoldDB" id="A0A3B3UQN7"/>
<organism evidence="4 5">
    <name type="scientific">Poecilia latipinna</name>
    <name type="common">sailfin molly</name>
    <dbReference type="NCBI Taxonomy" id="48699"/>
    <lineage>
        <taxon>Eukaryota</taxon>
        <taxon>Metazoa</taxon>
        <taxon>Chordata</taxon>
        <taxon>Craniata</taxon>
        <taxon>Vertebrata</taxon>
        <taxon>Euteleostomi</taxon>
        <taxon>Actinopterygii</taxon>
        <taxon>Neopterygii</taxon>
        <taxon>Teleostei</taxon>
        <taxon>Neoteleostei</taxon>
        <taxon>Acanthomorphata</taxon>
        <taxon>Ovalentaria</taxon>
        <taxon>Atherinomorphae</taxon>
        <taxon>Cyprinodontiformes</taxon>
        <taxon>Poeciliidae</taxon>
        <taxon>Poeciliinae</taxon>
        <taxon>Poecilia</taxon>
    </lineage>
</organism>
<dbReference type="InterPro" id="IPR043136">
    <property type="entry name" value="B30.2/SPRY_sf"/>
</dbReference>
<dbReference type="InterPro" id="IPR001870">
    <property type="entry name" value="B30.2/SPRY"/>
</dbReference>
<dbReference type="Pfam" id="PF00622">
    <property type="entry name" value="SPRY"/>
    <property type="match status" value="1"/>
</dbReference>
<dbReference type="PANTHER" id="PTHR24099">
    <property type="entry name" value="E3 UBIQUITIN-PROTEIN LIGASE TRIM36-RELATED"/>
    <property type="match status" value="1"/>
</dbReference>
<dbReference type="SMART" id="SM00449">
    <property type="entry name" value="SPRY"/>
    <property type="match status" value="1"/>
</dbReference>
<dbReference type="CDD" id="cd00063">
    <property type="entry name" value="FN3"/>
    <property type="match status" value="1"/>
</dbReference>
<keyword evidence="1" id="KW-0175">Coiled coil</keyword>
<dbReference type="SMART" id="SM00060">
    <property type="entry name" value="FN3"/>
    <property type="match status" value="1"/>
</dbReference>
<dbReference type="InterPro" id="IPR003961">
    <property type="entry name" value="FN3_dom"/>
</dbReference>
<sequence>EIASIRNQLQGKVAEMENFAGHLEEIFLTVEENFGRQEQHLEQHYNDVLQTLSQRYDDRETGLQEEKKSKLESLYKQLVACGQALDTSKELIETAQEVYRCQDERLFLKVAQLGLLRDFFFLEFAKEDIDLSLSTSLEFSTPLADLSDVKTMMDSINVVPAPSAPVINPQLPNSATQTSLHVCWSLFSDDTVEYYELYYRPVLEDTPADSTLPSPPAIKQRECSSCPEAALIRWESGNTNPVDSYIVELSETGTVVAVPTCQCLIQLQAGRQYLISVRAVNIGGPSDRSDAITISTTGTFFYLLEDTAHPCLSMSEDGFTIFYGDEELPITAMAFEDNTFTRCVAILGDLIPVRGRHYWEVEVDDETEFRVGVAYEDTERDGYLGANGSSWCMRHIRTPSRHKYEFLHNGWSPDLRITVHPVRIGVALDYDRGTLSFFNANLEQHLHTFHCRFHNYVHPCFSLDNPGALTVHNGIQAPDYTFI</sequence>
<evidence type="ECO:0000259" key="2">
    <source>
        <dbReference type="PROSITE" id="PS50188"/>
    </source>
</evidence>
<evidence type="ECO:0000313" key="5">
    <source>
        <dbReference type="Proteomes" id="UP000261500"/>
    </source>
</evidence>
<dbReference type="InterPro" id="IPR050617">
    <property type="entry name" value="E3_ligase_FN3/SPRY"/>
</dbReference>
<name>A0A3B3UQN7_9TELE</name>